<dbReference type="AlphaFoldDB" id="A0AA86VMK7"/>
<comment type="similarity">
    <text evidence="2">Belongs to the bZIP family.</text>
</comment>
<evidence type="ECO:0000259" key="10">
    <source>
        <dbReference type="PROSITE" id="PS50217"/>
    </source>
</evidence>
<evidence type="ECO:0000256" key="5">
    <source>
        <dbReference type="ARBA" id="ARBA00023163"/>
    </source>
</evidence>
<evidence type="ECO:0000256" key="6">
    <source>
        <dbReference type="ARBA" id="ARBA00023242"/>
    </source>
</evidence>
<keyword evidence="12" id="KW-1185">Reference proteome</keyword>
<dbReference type="GO" id="GO:0003677">
    <property type="term" value="F:DNA binding"/>
    <property type="evidence" value="ECO:0007669"/>
    <property type="project" value="UniProtKB-KW"/>
</dbReference>
<dbReference type="InterPro" id="IPR004827">
    <property type="entry name" value="bZIP"/>
</dbReference>
<dbReference type="Gene3D" id="1.20.5.170">
    <property type="match status" value="1"/>
</dbReference>
<dbReference type="Pfam" id="PF00170">
    <property type="entry name" value="bZIP_1"/>
    <property type="match status" value="1"/>
</dbReference>
<feature type="domain" description="BZIP" evidence="10">
    <location>
        <begin position="188"/>
        <end position="251"/>
    </location>
</feature>
<evidence type="ECO:0000256" key="4">
    <source>
        <dbReference type="ARBA" id="ARBA00023125"/>
    </source>
</evidence>
<proteinExistence type="inferred from homology"/>
<accession>A0AA86VMK7</accession>
<evidence type="ECO:0000256" key="2">
    <source>
        <dbReference type="ARBA" id="ARBA00007163"/>
    </source>
</evidence>
<evidence type="ECO:0000256" key="3">
    <source>
        <dbReference type="ARBA" id="ARBA00023015"/>
    </source>
</evidence>
<dbReference type="GO" id="GO:0003700">
    <property type="term" value="F:DNA-binding transcription factor activity"/>
    <property type="evidence" value="ECO:0007669"/>
    <property type="project" value="InterPro"/>
</dbReference>
<name>A0AA86VMK7_9FABA</name>
<dbReference type="PANTHER" id="PTHR46408">
    <property type="entry name" value="BASIC LEUCINE ZIPPER 63"/>
    <property type="match status" value="1"/>
</dbReference>
<evidence type="ECO:0000313" key="12">
    <source>
        <dbReference type="Proteomes" id="UP001189624"/>
    </source>
</evidence>
<dbReference type="SUPFAM" id="SSF57959">
    <property type="entry name" value="Leucine zipper domain"/>
    <property type="match status" value="1"/>
</dbReference>
<dbReference type="GO" id="GO:0046983">
    <property type="term" value="F:protein dimerization activity"/>
    <property type="evidence" value="ECO:0007669"/>
    <property type="project" value="UniProtKB-ARBA"/>
</dbReference>
<dbReference type="InterPro" id="IPR045314">
    <property type="entry name" value="bZIP_plant_GBF1"/>
</dbReference>
<evidence type="ECO:0000256" key="8">
    <source>
        <dbReference type="SAM" id="MobiDB-lite"/>
    </source>
</evidence>
<dbReference type="Proteomes" id="UP001189624">
    <property type="component" value="Chromosome 9"/>
</dbReference>
<protein>
    <recommendedName>
        <fullName evidence="10">BZIP domain-containing protein</fullName>
    </recommendedName>
</protein>
<dbReference type="EMBL" id="OY731406">
    <property type="protein sequence ID" value="CAJ1973837.1"/>
    <property type="molecule type" value="Genomic_DNA"/>
</dbReference>
<sequence>MCAARSSGLLPAWTGMIVRIFEHCTEQHQKRALSLFLSAHVLAASQQSLTPSSVFSAHGCFQRMATTESDHDYDFPNLDYDLRYLSLAGTDAFAAFQNLLPDSITSFSTCGLTDPFSSQNLTPKHSTITATIDSQSSICGTANVGSPVSANKPEGRKNHTKGATSGSSEPSDEDDEAGPCEHSTNAVDMKRLRRKVSNRDSARRSRRRKQAQLADLELQVEKLKVENATLYKQFNDASQHFREADTNNRVLKSDVEALRAKVKLAEDMVTRGSFTTLNNQLLPTQCQMSTPPPLNTTNLRHMAHVSPTITVHGNDGSYNGATVCGQNSDLGNLDMCFNGMNNVNGVMSDGMSCGTTSAQPIAILLCMIKFYAHLYAFYYCFYARTIHE</sequence>
<keyword evidence="4" id="KW-0238">DNA-binding</keyword>
<dbReference type="PROSITE" id="PS00036">
    <property type="entry name" value="BZIP_BASIC"/>
    <property type="match status" value="1"/>
</dbReference>
<keyword evidence="3" id="KW-0805">Transcription regulation</keyword>
<evidence type="ECO:0000256" key="1">
    <source>
        <dbReference type="ARBA" id="ARBA00004123"/>
    </source>
</evidence>
<feature type="transmembrane region" description="Helical" evidence="9">
    <location>
        <begin position="361"/>
        <end position="382"/>
    </location>
</feature>
<keyword evidence="9" id="KW-0472">Membrane</keyword>
<dbReference type="PANTHER" id="PTHR46408:SF18">
    <property type="entry name" value="BZIP TRANSCRIPTION FACTOR"/>
    <property type="match status" value="1"/>
</dbReference>
<dbReference type="Gramene" id="rna-AYBTSS11_LOCUS25903">
    <property type="protein sequence ID" value="CAJ1973837.1"/>
    <property type="gene ID" value="gene-AYBTSS11_LOCUS25903"/>
</dbReference>
<comment type="subcellular location">
    <subcellularLocation>
        <location evidence="1">Nucleus</location>
    </subcellularLocation>
</comment>
<keyword evidence="7" id="KW-0175">Coiled coil</keyword>
<keyword evidence="6" id="KW-0539">Nucleus</keyword>
<evidence type="ECO:0000256" key="9">
    <source>
        <dbReference type="SAM" id="Phobius"/>
    </source>
</evidence>
<keyword evidence="5" id="KW-0804">Transcription</keyword>
<keyword evidence="9" id="KW-1133">Transmembrane helix</keyword>
<dbReference type="FunFam" id="1.20.5.170:FF:000020">
    <property type="entry name" value="BZIP transcription factor"/>
    <property type="match status" value="1"/>
</dbReference>
<dbReference type="GO" id="GO:0005634">
    <property type="term" value="C:nucleus"/>
    <property type="evidence" value="ECO:0007669"/>
    <property type="project" value="UniProtKB-SubCell"/>
</dbReference>
<dbReference type="PROSITE" id="PS50217">
    <property type="entry name" value="BZIP"/>
    <property type="match status" value="1"/>
</dbReference>
<feature type="coiled-coil region" evidence="7">
    <location>
        <begin position="199"/>
        <end position="268"/>
    </location>
</feature>
<organism evidence="11 12">
    <name type="scientific">Sphenostylis stenocarpa</name>
    <dbReference type="NCBI Taxonomy" id="92480"/>
    <lineage>
        <taxon>Eukaryota</taxon>
        <taxon>Viridiplantae</taxon>
        <taxon>Streptophyta</taxon>
        <taxon>Embryophyta</taxon>
        <taxon>Tracheophyta</taxon>
        <taxon>Spermatophyta</taxon>
        <taxon>Magnoliopsida</taxon>
        <taxon>eudicotyledons</taxon>
        <taxon>Gunneridae</taxon>
        <taxon>Pentapetalae</taxon>
        <taxon>rosids</taxon>
        <taxon>fabids</taxon>
        <taxon>Fabales</taxon>
        <taxon>Fabaceae</taxon>
        <taxon>Papilionoideae</taxon>
        <taxon>50 kb inversion clade</taxon>
        <taxon>NPAAA clade</taxon>
        <taxon>indigoferoid/millettioid clade</taxon>
        <taxon>Phaseoleae</taxon>
        <taxon>Sphenostylis</taxon>
    </lineage>
</organism>
<reference evidence="11" key="1">
    <citation type="submission" date="2023-10" db="EMBL/GenBank/DDBJ databases">
        <authorList>
            <person name="Domelevo Entfellner J.-B."/>
        </authorList>
    </citation>
    <scope>NUCLEOTIDE SEQUENCE</scope>
</reference>
<evidence type="ECO:0000256" key="7">
    <source>
        <dbReference type="SAM" id="Coils"/>
    </source>
</evidence>
<evidence type="ECO:0000313" key="11">
    <source>
        <dbReference type="EMBL" id="CAJ1973837.1"/>
    </source>
</evidence>
<feature type="region of interest" description="Disordered" evidence="8">
    <location>
        <begin position="143"/>
        <end position="187"/>
    </location>
</feature>
<gene>
    <name evidence="11" type="ORF">AYBTSS11_LOCUS25903</name>
</gene>
<keyword evidence="9" id="KW-0812">Transmembrane</keyword>
<dbReference type="CDD" id="cd14702">
    <property type="entry name" value="bZIP_plant_GBF1"/>
    <property type="match status" value="1"/>
</dbReference>
<dbReference type="InterPro" id="IPR046347">
    <property type="entry name" value="bZIP_sf"/>
</dbReference>
<dbReference type="SMART" id="SM00338">
    <property type="entry name" value="BRLZ"/>
    <property type="match status" value="1"/>
</dbReference>